<organism evidence="1 2">
    <name type="scientific">Roseivivax lentus</name>
    <dbReference type="NCBI Taxonomy" id="633194"/>
    <lineage>
        <taxon>Bacteria</taxon>
        <taxon>Pseudomonadati</taxon>
        <taxon>Pseudomonadota</taxon>
        <taxon>Alphaproteobacteria</taxon>
        <taxon>Rhodobacterales</taxon>
        <taxon>Roseobacteraceae</taxon>
        <taxon>Roseivivax</taxon>
    </lineage>
</organism>
<keyword evidence="2" id="KW-1185">Reference proteome</keyword>
<name>A0A1N7PW76_9RHOB</name>
<proteinExistence type="predicted"/>
<sequence length="225" mass="23991">MLGRGKDGNDVIPMSGRGPDLARTALGVIESYWQALRADHGPVPPRSAVDPRGMQNALEFAFLIHHIAPGIGRMRVAGSHLNDLAGMEVAGMPLSAMFTPDARDALARGLKEVFARPAILRAELTSAAGWSRKPLTAEMLILPLTCEAGCVDRALGALVTRGEIGRTPRRFGITEMRIDTMGAAPRPASAAPARPRHFAETQAPFAARRGTGPRAPHLRVVVSND</sequence>
<accession>A0A1N7PW76</accession>
<evidence type="ECO:0000313" key="1">
    <source>
        <dbReference type="EMBL" id="SIT14846.1"/>
    </source>
</evidence>
<dbReference type="Pfam" id="PF07310">
    <property type="entry name" value="PAS_5"/>
    <property type="match status" value="1"/>
</dbReference>
<dbReference type="STRING" id="633194.SAMN05421759_12126"/>
<evidence type="ECO:0000313" key="2">
    <source>
        <dbReference type="Proteomes" id="UP000186684"/>
    </source>
</evidence>
<dbReference type="AlphaFoldDB" id="A0A1N7PW76"/>
<dbReference type="InterPro" id="IPR009922">
    <property type="entry name" value="DUF1457"/>
</dbReference>
<reference evidence="2" key="1">
    <citation type="submission" date="2017-01" db="EMBL/GenBank/DDBJ databases">
        <authorList>
            <person name="Varghese N."/>
            <person name="Submissions S."/>
        </authorList>
    </citation>
    <scope>NUCLEOTIDE SEQUENCE [LARGE SCALE GENOMIC DNA]</scope>
    <source>
        <strain evidence="2">DSM 29430</strain>
    </source>
</reference>
<dbReference type="EMBL" id="FTOQ01000021">
    <property type="protein sequence ID" value="SIT14846.1"/>
    <property type="molecule type" value="Genomic_DNA"/>
</dbReference>
<gene>
    <name evidence="1" type="ORF">SAMN05421759_12126</name>
</gene>
<protein>
    <submittedName>
        <fullName evidence="1">PAS domain-containing protein</fullName>
    </submittedName>
</protein>
<dbReference type="Proteomes" id="UP000186684">
    <property type="component" value="Unassembled WGS sequence"/>
</dbReference>